<dbReference type="AlphaFoldDB" id="A0A9P4HD39"/>
<sequence length="144" mass="16186">MNHDLTEENVPRIYSVDKFLILPIILYHFLTSVAISTDPEMIIMQSSVHSNTGVANFLSQPWISSRRSERTAMRRVTFSVVVVAYHASRTNERFNPGGIHRGCAPSSRPSLPQWLGYRWSAKHSSDDISSNAPENGGYVRKPQG</sequence>
<comment type="caution">
    <text evidence="3">The sequence shown here is derived from an EMBL/GenBank/DDBJ whole genome shotgun (WGS) entry which is preliminary data.</text>
</comment>
<feature type="transmembrane region" description="Helical" evidence="2">
    <location>
        <begin position="20"/>
        <end position="37"/>
    </location>
</feature>
<accession>A0A9P4HD39</accession>
<name>A0A9P4HD39_9PLEO</name>
<organism evidence="3 4">
    <name type="scientific">Setomelanomma holmii</name>
    <dbReference type="NCBI Taxonomy" id="210430"/>
    <lineage>
        <taxon>Eukaryota</taxon>
        <taxon>Fungi</taxon>
        <taxon>Dikarya</taxon>
        <taxon>Ascomycota</taxon>
        <taxon>Pezizomycotina</taxon>
        <taxon>Dothideomycetes</taxon>
        <taxon>Pleosporomycetidae</taxon>
        <taxon>Pleosporales</taxon>
        <taxon>Pleosporineae</taxon>
        <taxon>Phaeosphaeriaceae</taxon>
        <taxon>Setomelanomma</taxon>
    </lineage>
</organism>
<gene>
    <name evidence="3" type="ORF">EK21DRAFT_88578</name>
</gene>
<keyword evidence="2" id="KW-0472">Membrane</keyword>
<keyword evidence="4" id="KW-1185">Reference proteome</keyword>
<evidence type="ECO:0000313" key="3">
    <source>
        <dbReference type="EMBL" id="KAF2030861.1"/>
    </source>
</evidence>
<dbReference type="EMBL" id="ML978186">
    <property type="protein sequence ID" value="KAF2030861.1"/>
    <property type="molecule type" value="Genomic_DNA"/>
</dbReference>
<dbReference type="Proteomes" id="UP000799777">
    <property type="component" value="Unassembled WGS sequence"/>
</dbReference>
<keyword evidence="2" id="KW-1133">Transmembrane helix</keyword>
<reference evidence="3" key="1">
    <citation type="journal article" date="2020" name="Stud. Mycol.">
        <title>101 Dothideomycetes genomes: a test case for predicting lifestyles and emergence of pathogens.</title>
        <authorList>
            <person name="Haridas S."/>
            <person name="Albert R."/>
            <person name="Binder M."/>
            <person name="Bloem J."/>
            <person name="Labutti K."/>
            <person name="Salamov A."/>
            <person name="Andreopoulos B."/>
            <person name="Baker S."/>
            <person name="Barry K."/>
            <person name="Bills G."/>
            <person name="Bluhm B."/>
            <person name="Cannon C."/>
            <person name="Castanera R."/>
            <person name="Culley D."/>
            <person name="Daum C."/>
            <person name="Ezra D."/>
            <person name="Gonzalez J."/>
            <person name="Henrissat B."/>
            <person name="Kuo A."/>
            <person name="Liang C."/>
            <person name="Lipzen A."/>
            <person name="Lutzoni F."/>
            <person name="Magnuson J."/>
            <person name="Mondo S."/>
            <person name="Nolan M."/>
            <person name="Ohm R."/>
            <person name="Pangilinan J."/>
            <person name="Park H.-J."/>
            <person name="Ramirez L."/>
            <person name="Alfaro M."/>
            <person name="Sun H."/>
            <person name="Tritt A."/>
            <person name="Yoshinaga Y."/>
            <person name="Zwiers L.-H."/>
            <person name="Turgeon B."/>
            <person name="Goodwin S."/>
            <person name="Spatafora J."/>
            <person name="Crous P."/>
            <person name="Grigoriev I."/>
        </authorList>
    </citation>
    <scope>NUCLEOTIDE SEQUENCE</scope>
    <source>
        <strain evidence="3">CBS 110217</strain>
    </source>
</reference>
<evidence type="ECO:0000313" key="4">
    <source>
        <dbReference type="Proteomes" id="UP000799777"/>
    </source>
</evidence>
<evidence type="ECO:0000256" key="2">
    <source>
        <dbReference type="SAM" id="Phobius"/>
    </source>
</evidence>
<keyword evidence="2" id="KW-0812">Transmembrane</keyword>
<evidence type="ECO:0000256" key="1">
    <source>
        <dbReference type="SAM" id="MobiDB-lite"/>
    </source>
</evidence>
<feature type="region of interest" description="Disordered" evidence="1">
    <location>
        <begin position="123"/>
        <end position="144"/>
    </location>
</feature>
<protein>
    <submittedName>
        <fullName evidence="3">Uncharacterized protein</fullName>
    </submittedName>
</protein>
<proteinExistence type="predicted"/>